<evidence type="ECO:0000256" key="1">
    <source>
        <dbReference type="SAM" id="Phobius"/>
    </source>
</evidence>
<accession>A0AAE7E498</accession>
<sequence>MKIIFYVLNVFLKLLIFPISWLIVGFVLYIYFLFKFQDFKINFDVELTEFDFED</sequence>
<dbReference type="AlphaFoldDB" id="A0AAE7E498"/>
<reference evidence="2 3" key="1">
    <citation type="submission" date="2020-05" db="EMBL/GenBank/DDBJ databases">
        <title>Complete genome sequencing of Campylobacter and Arcobacter type strains.</title>
        <authorList>
            <person name="Miller W.G."/>
            <person name="Yee E."/>
        </authorList>
    </citation>
    <scope>NUCLEOTIDE SEQUENCE [LARGE SCALE GENOMIC DNA]</scope>
    <source>
        <strain evidence="2 3">LMG 26156</strain>
    </source>
</reference>
<proteinExistence type="predicted"/>
<evidence type="ECO:0000313" key="2">
    <source>
        <dbReference type="EMBL" id="QKF67179.1"/>
    </source>
</evidence>
<dbReference type="EMBL" id="CP053840">
    <property type="protein sequence ID" value="QKF67179.1"/>
    <property type="molecule type" value="Genomic_DNA"/>
</dbReference>
<keyword evidence="3" id="KW-1185">Reference proteome</keyword>
<dbReference type="RefSeq" id="WP_153802251.1">
    <property type="nucleotide sequence ID" value="NZ_CP053840.1"/>
</dbReference>
<organism evidence="2 3">
    <name type="scientific">Arcobacter venerupis</name>
    <dbReference type="NCBI Taxonomy" id="1054033"/>
    <lineage>
        <taxon>Bacteria</taxon>
        <taxon>Pseudomonadati</taxon>
        <taxon>Campylobacterota</taxon>
        <taxon>Epsilonproteobacteria</taxon>
        <taxon>Campylobacterales</taxon>
        <taxon>Arcobacteraceae</taxon>
        <taxon>Arcobacter</taxon>
    </lineage>
</organism>
<name>A0AAE7E498_9BACT</name>
<gene>
    <name evidence="2" type="ORF">AVENP_1633</name>
</gene>
<dbReference type="Proteomes" id="UP000503482">
    <property type="component" value="Chromosome"/>
</dbReference>
<keyword evidence="1" id="KW-0812">Transmembrane</keyword>
<dbReference type="KEGG" id="avp:AVENP_1633"/>
<feature type="transmembrane region" description="Helical" evidence="1">
    <location>
        <begin position="6"/>
        <end position="34"/>
    </location>
</feature>
<protein>
    <submittedName>
        <fullName evidence="2">Uncharacterized protein</fullName>
    </submittedName>
</protein>
<evidence type="ECO:0000313" key="3">
    <source>
        <dbReference type="Proteomes" id="UP000503482"/>
    </source>
</evidence>
<keyword evidence="1" id="KW-0472">Membrane</keyword>
<keyword evidence="1" id="KW-1133">Transmembrane helix</keyword>